<evidence type="ECO:0000313" key="1">
    <source>
        <dbReference type="EMBL" id="MBU9696917.1"/>
    </source>
</evidence>
<proteinExistence type="predicted"/>
<accession>A0ABS6J0J0</accession>
<dbReference type="Pfam" id="PF06296">
    <property type="entry name" value="RelE"/>
    <property type="match status" value="1"/>
</dbReference>
<organism evidence="1 2">
    <name type="scientific">Paragemmobacter amnigenus</name>
    <dbReference type="NCBI Taxonomy" id="2852097"/>
    <lineage>
        <taxon>Bacteria</taxon>
        <taxon>Pseudomonadati</taxon>
        <taxon>Pseudomonadota</taxon>
        <taxon>Alphaproteobacteria</taxon>
        <taxon>Rhodobacterales</taxon>
        <taxon>Paracoccaceae</taxon>
        <taxon>Paragemmobacter</taxon>
    </lineage>
</organism>
<comment type="caution">
    <text evidence="1">The sequence shown here is derived from an EMBL/GenBank/DDBJ whole genome shotgun (WGS) entry which is preliminary data.</text>
</comment>
<sequence>MLVTVVETSEFLRQAKAVISEEERIALVSILPADPEAGVALGGGLRKLRVARGGGGKSGGFRSIHFYAPGRGLPVFLLSVFAKSGKANLTPAEQALMQMAGERIARTYGGRNERSI</sequence>
<dbReference type="EMBL" id="JAAATX020000002">
    <property type="protein sequence ID" value="MBU9696917.1"/>
    <property type="molecule type" value="Genomic_DNA"/>
</dbReference>
<gene>
    <name evidence="1" type="ORF">GU927_003545</name>
</gene>
<protein>
    <submittedName>
        <fullName evidence="1">Type II toxin-antitoxin system RelE/ParE family toxin</fullName>
    </submittedName>
</protein>
<dbReference type="Proteomes" id="UP000731907">
    <property type="component" value="Unassembled WGS sequence"/>
</dbReference>
<dbReference type="InterPro" id="IPR009387">
    <property type="entry name" value="HigB-2"/>
</dbReference>
<dbReference type="PIRSF" id="PIRSF039032">
    <property type="entry name" value="HigB-2"/>
    <property type="match status" value="1"/>
</dbReference>
<evidence type="ECO:0000313" key="2">
    <source>
        <dbReference type="Proteomes" id="UP000731907"/>
    </source>
</evidence>
<keyword evidence="2" id="KW-1185">Reference proteome</keyword>
<reference evidence="1 2" key="1">
    <citation type="submission" date="2021-06" db="EMBL/GenBank/DDBJ databases">
        <title>Rhodobacteraceae bacterium strain HSP-20.</title>
        <authorList>
            <person name="Chen W.-M."/>
        </authorList>
    </citation>
    <scope>NUCLEOTIDE SEQUENCE [LARGE SCALE GENOMIC DNA]</scope>
    <source>
        <strain evidence="1 2">HSP-20</strain>
    </source>
</reference>
<dbReference type="RefSeq" id="WP_161760979.1">
    <property type="nucleotide sequence ID" value="NZ_JAAATX020000002.1"/>
</dbReference>
<name>A0ABS6J0J0_9RHOB</name>